<dbReference type="EMBL" id="GBRH01249398">
    <property type="protein sequence ID" value="JAD48497.1"/>
    <property type="molecule type" value="Transcribed_RNA"/>
</dbReference>
<accession>A0A0A9AN30</accession>
<organism evidence="1">
    <name type="scientific">Arundo donax</name>
    <name type="common">Giant reed</name>
    <name type="synonym">Donax arundinaceus</name>
    <dbReference type="NCBI Taxonomy" id="35708"/>
    <lineage>
        <taxon>Eukaryota</taxon>
        <taxon>Viridiplantae</taxon>
        <taxon>Streptophyta</taxon>
        <taxon>Embryophyta</taxon>
        <taxon>Tracheophyta</taxon>
        <taxon>Spermatophyta</taxon>
        <taxon>Magnoliopsida</taxon>
        <taxon>Liliopsida</taxon>
        <taxon>Poales</taxon>
        <taxon>Poaceae</taxon>
        <taxon>PACMAD clade</taxon>
        <taxon>Arundinoideae</taxon>
        <taxon>Arundineae</taxon>
        <taxon>Arundo</taxon>
    </lineage>
</organism>
<sequence length="24" mass="2542">MPIAEANSCSVKTVYIAPQFASIT</sequence>
<reference evidence="1" key="1">
    <citation type="submission" date="2014-09" db="EMBL/GenBank/DDBJ databases">
        <authorList>
            <person name="Magalhaes I.L.F."/>
            <person name="Oliveira U."/>
            <person name="Santos F.R."/>
            <person name="Vidigal T.H.D.A."/>
            <person name="Brescovit A.D."/>
            <person name="Santos A.J."/>
        </authorList>
    </citation>
    <scope>NUCLEOTIDE SEQUENCE</scope>
    <source>
        <tissue evidence="1">Shoot tissue taken approximately 20 cm above the soil surface</tissue>
    </source>
</reference>
<protein>
    <submittedName>
        <fullName evidence="1">Uncharacterized protein</fullName>
    </submittedName>
</protein>
<proteinExistence type="predicted"/>
<evidence type="ECO:0000313" key="1">
    <source>
        <dbReference type="EMBL" id="JAD48497.1"/>
    </source>
</evidence>
<reference evidence="1" key="2">
    <citation type="journal article" date="2015" name="Data Brief">
        <title>Shoot transcriptome of the giant reed, Arundo donax.</title>
        <authorList>
            <person name="Barrero R.A."/>
            <person name="Guerrero F.D."/>
            <person name="Moolhuijzen P."/>
            <person name="Goolsby J.A."/>
            <person name="Tidwell J."/>
            <person name="Bellgard S.E."/>
            <person name="Bellgard M.I."/>
        </authorList>
    </citation>
    <scope>NUCLEOTIDE SEQUENCE</scope>
    <source>
        <tissue evidence="1">Shoot tissue taken approximately 20 cm above the soil surface</tissue>
    </source>
</reference>
<name>A0A0A9AN30_ARUDO</name>
<dbReference type="AlphaFoldDB" id="A0A0A9AN30"/>